<sequence>MSNSAPNVTKTPHQRKIHWQNERRRRQSEQQQEREQQRLEQLAGPSRYHPYEQSMSNSAPNVTKTPHQRKICWQNGRRRRQSEQQQEREQQRLEQLAGPSRYHPYERPMSNVAPNVTKTPHQRKIRWQNERRRRQSE</sequence>
<feature type="compositionally biased region" description="Basic and acidic residues" evidence="1">
    <location>
        <begin position="127"/>
        <end position="137"/>
    </location>
</feature>
<name>A0ABP0ZYL1_9BRYO</name>
<feature type="compositionally biased region" description="Polar residues" evidence="1">
    <location>
        <begin position="53"/>
        <end position="65"/>
    </location>
</feature>
<evidence type="ECO:0000313" key="3">
    <source>
        <dbReference type="Proteomes" id="UP001497522"/>
    </source>
</evidence>
<gene>
    <name evidence="2" type="ORF">CSSPJE1EN2_LOCUS25709</name>
</gene>
<feature type="region of interest" description="Disordered" evidence="1">
    <location>
        <begin position="1"/>
        <end position="137"/>
    </location>
</feature>
<keyword evidence="3" id="KW-1185">Reference proteome</keyword>
<feature type="compositionally biased region" description="Basic and acidic residues" evidence="1">
    <location>
        <begin position="81"/>
        <end position="92"/>
    </location>
</feature>
<feature type="compositionally biased region" description="Basic and acidic residues" evidence="1">
    <location>
        <begin position="19"/>
        <end position="38"/>
    </location>
</feature>
<reference evidence="2" key="1">
    <citation type="submission" date="2024-03" db="EMBL/GenBank/DDBJ databases">
        <authorList>
            <consortium name="ELIXIR-Norway"/>
            <consortium name="Elixir Norway"/>
        </authorList>
    </citation>
    <scope>NUCLEOTIDE SEQUENCE</scope>
</reference>
<organism evidence="2 3">
    <name type="scientific">Sphagnum jensenii</name>
    <dbReference type="NCBI Taxonomy" id="128206"/>
    <lineage>
        <taxon>Eukaryota</taxon>
        <taxon>Viridiplantae</taxon>
        <taxon>Streptophyta</taxon>
        <taxon>Embryophyta</taxon>
        <taxon>Bryophyta</taxon>
        <taxon>Sphagnophytina</taxon>
        <taxon>Sphagnopsida</taxon>
        <taxon>Sphagnales</taxon>
        <taxon>Sphagnaceae</taxon>
        <taxon>Sphagnum</taxon>
    </lineage>
</organism>
<evidence type="ECO:0000256" key="1">
    <source>
        <dbReference type="SAM" id="MobiDB-lite"/>
    </source>
</evidence>
<evidence type="ECO:0000313" key="2">
    <source>
        <dbReference type="EMBL" id="CAK9855777.1"/>
    </source>
</evidence>
<proteinExistence type="predicted"/>
<dbReference type="Proteomes" id="UP001497522">
    <property type="component" value="Unassembled WGS sequence"/>
</dbReference>
<comment type="caution">
    <text evidence="2">The sequence shown here is derived from an EMBL/GenBank/DDBJ whole genome shotgun (WGS) entry which is preliminary data.</text>
</comment>
<feature type="compositionally biased region" description="Polar residues" evidence="1">
    <location>
        <begin position="1"/>
        <end position="11"/>
    </location>
</feature>
<protein>
    <submittedName>
        <fullName evidence="2">Uncharacterized protein</fullName>
    </submittedName>
</protein>
<accession>A0ABP0ZYL1</accession>
<feature type="compositionally biased region" description="Basic residues" evidence="1">
    <location>
        <begin position="66"/>
        <end position="80"/>
    </location>
</feature>
<dbReference type="EMBL" id="CAXHBF010000293">
    <property type="protein sequence ID" value="CAK9855777.1"/>
    <property type="molecule type" value="Genomic_DNA"/>
</dbReference>